<comment type="caution">
    <text evidence="5">The sequence shown here is derived from an EMBL/GenBank/DDBJ whole genome shotgun (WGS) entry which is preliminary data.</text>
</comment>
<dbReference type="InterPro" id="IPR011889">
    <property type="entry name" value="Liste_lipo_26"/>
</dbReference>
<evidence type="ECO:0000259" key="3">
    <source>
        <dbReference type="Pfam" id="PF06458"/>
    </source>
</evidence>
<dbReference type="InterPro" id="IPR005046">
    <property type="entry name" value="DUF285"/>
</dbReference>
<dbReference type="InterPro" id="IPR032675">
    <property type="entry name" value="LRR_dom_sf"/>
</dbReference>
<dbReference type="Proteomes" id="UP001597189">
    <property type="component" value="Unassembled WGS sequence"/>
</dbReference>
<dbReference type="Gene3D" id="3.80.10.10">
    <property type="entry name" value="Ribonuclease Inhibitor"/>
    <property type="match status" value="1"/>
</dbReference>
<dbReference type="EMBL" id="JBHTOD010000004">
    <property type="protein sequence ID" value="MFD1455377.1"/>
    <property type="molecule type" value="Genomic_DNA"/>
</dbReference>
<accession>A0ABW4D1B9</accession>
<dbReference type="InterPro" id="IPR044081">
    <property type="entry name" value="DUF5776"/>
</dbReference>
<dbReference type="Gene3D" id="3.10.20.320">
    <property type="entry name" value="Putative peptidoglycan bound protein (lpxtg motif)"/>
    <property type="match status" value="1"/>
</dbReference>
<dbReference type="InterPro" id="IPR009459">
    <property type="entry name" value="MucBP_dom"/>
</dbReference>
<evidence type="ECO:0000313" key="5">
    <source>
        <dbReference type="EMBL" id="MFD1455377.1"/>
    </source>
</evidence>
<dbReference type="Pfam" id="PF03382">
    <property type="entry name" value="DUF285"/>
    <property type="match status" value="1"/>
</dbReference>
<evidence type="ECO:0000313" key="6">
    <source>
        <dbReference type="Proteomes" id="UP001597189"/>
    </source>
</evidence>
<gene>
    <name evidence="5" type="ORF">ACFQ44_06720</name>
</gene>
<dbReference type="SUPFAM" id="SSF52058">
    <property type="entry name" value="L domain-like"/>
    <property type="match status" value="1"/>
</dbReference>
<keyword evidence="6" id="KW-1185">Reference proteome</keyword>
<keyword evidence="1" id="KW-0677">Repeat</keyword>
<dbReference type="RefSeq" id="WP_203644791.1">
    <property type="nucleotide sequence ID" value="NZ_BOLN01000004.1"/>
</dbReference>
<feature type="domain" description="DUF5776" evidence="4">
    <location>
        <begin position="529"/>
        <end position="595"/>
    </location>
</feature>
<feature type="signal peptide" evidence="2">
    <location>
        <begin position="1"/>
        <end position="17"/>
    </location>
</feature>
<dbReference type="Pfam" id="PF06458">
    <property type="entry name" value="MucBP"/>
    <property type="match status" value="1"/>
</dbReference>
<sequence length="599" mass="64647">MKLQATILLAGLTLGMAQPVSTVVLPQTVPVVTARAATTKDDIQYEGDYGVHWTLSTSGVLHLGAGTLADEPMPPASGTGSSDGQFAKQIALKQGLTTPSDAELTAAGSLVTKVVLDGPIKTSANAANLFAQLPNVTNYENLNLLDTSAATSMKGMFLQMNGNKALTSLDVSHFNTKNVTTMWGMFYGLKGISELDLSNFDTGQVTAATSMFFGDSSLQAINLANATFTNLKSADYMFSGSDLRTIRLDSFAPPATFSGYSMFANKTTIGQVTFGPKTHFAGDPKLNDAQTVPDEFTGLWQAVGKGTIQNPLGDEFAHGKDITDLYNGTDNPSGVVTYVWQPVNRVIEPTTPPVVTPPTVTPPAVTQSQPVTVRYLDEKGNQLANNQVLTGDIGEIYQANQLNFAGYKLNRTEGQVSGTFSDQAQTVTFHYARNLMSGGDAATVAPIASVVYATKKIGLYQTKNFSKKTVKHWYSKQKRANRPMFVVTGTADSKQGNLRYKVKDVNHKSKTAGKTGYITAKPSYVTGVYYATKQAKVKVIAKNGVNAYQQKSLKTKRVHYKKGQQLKVKKIIAYHKTTRFQLTNGKYVTANKKLVLAVK</sequence>
<feature type="domain" description="MucBP" evidence="3">
    <location>
        <begin position="370"/>
        <end position="431"/>
    </location>
</feature>
<reference evidence="6" key="1">
    <citation type="journal article" date="2019" name="Int. J. Syst. Evol. Microbiol.">
        <title>The Global Catalogue of Microorganisms (GCM) 10K type strain sequencing project: providing services to taxonomists for standard genome sequencing and annotation.</title>
        <authorList>
            <consortium name="The Broad Institute Genomics Platform"/>
            <consortium name="The Broad Institute Genome Sequencing Center for Infectious Disease"/>
            <person name="Wu L."/>
            <person name="Ma J."/>
        </authorList>
    </citation>
    <scope>NUCLEOTIDE SEQUENCE [LARGE SCALE GENOMIC DNA]</scope>
    <source>
        <strain evidence="6">CCM 8979</strain>
    </source>
</reference>
<organism evidence="5 6">
    <name type="scientific">Levilactobacillus lanxiensis</name>
    <dbReference type="NCBI Taxonomy" id="2799568"/>
    <lineage>
        <taxon>Bacteria</taxon>
        <taxon>Bacillati</taxon>
        <taxon>Bacillota</taxon>
        <taxon>Bacilli</taxon>
        <taxon>Lactobacillales</taxon>
        <taxon>Lactobacillaceae</taxon>
        <taxon>Levilactobacillus</taxon>
    </lineage>
</organism>
<keyword evidence="2" id="KW-0732">Signal</keyword>
<evidence type="ECO:0000259" key="4">
    <source>
        <dbReference type="Pfam" id="PF19087"/>
    </source>
</evidence>
<evidence type="ECO:0000256" key="1">
    <source>
        <dbReference type="ARBA" id="ARBA00022737"/>
    </source>
</evidence>
<protein>
    <submittedName>
        <fullName evidence="5">MucBP domain-containing protein</fullName>
    </submittedName>
</protein>
<feature type="chain" id="PRO_5045339794" evidence="2">
    <location>
        <begin position="18"/>
        <end position="599"/>
    </location>
</feature>
<evidence type="ECO:0000256" key="2">
    <source>
        <dbReference type="SAM" id="SignalP"/>
    </source>
</evidence>
<dbReference type="NCBIfam" id="TIGR02167">
    <property type="entry name" value="Liste_lipo_26"/>
    <property type="match status" value="2"/>
</dbReference>
<name>A0ABW4D1B9_9LACO</name>
<proteinExistence type="predicted"/>
<dbReference type="Pfam" id="PF19087">
    <property type="entry name" value="DUF5776"/>
    <property type="match status" value="1"/>
</dbReference>